<dbReference type="EMBL" id="JFZB01000046">
    <property type="protein sequence ID" value="KFI24454.1"/>
    <property type="molecule type" value="Genomic_DNA"/>
</dbReference>
<accession>A0A086XR04</accession>
<comment type="caution">
    <text evidence="2">The sequence shown here is derived from an EMBL/GenBank/DDBJ whole genome shotgun (WGS) entry which is preliminary data.</text>
</comment>
<sequence>MNDTPNPALPGQEDLNQVIRQHSEWLARQLHAQRESMFPPDAHKTMRKFTSGEAAGLLGINDSYLRKLSLEGKGPSPELTAGNRRLYSVDDLQDLRHLLERTARKPGDYLPGRRDGDHMQIIGVMNFKGGSGKTTTSAHLAQRLALLGYRVLAIDLDPQASLTALHGVQPEYDLQEGGTLYDAIRYEDPVPIRSVIRKTYIPGLDLVPGNLELMEFEHDTPRALARGNAGLFFFRVKEALLQVDADYDVVVIDCPPQLGFLTMSALSAATGVLVTIHPEMLDLMSMSQFLRMTADLMDVIAESGADMSHDWMRYLLTRYEPTDAPQNRIVAFLRTLYGDKVLNAPMLKSTAISDAGLTKQTLYEVERGAFTRSTYDRAIESLNAVNDEISELIQKTWGRQ</sequence>
<evidence type="ECO:0000259" key="1">
    <source>
        <dbReference type="Pfam" id="PF13614"/>
    </source>
</evidence>
<dbReference type="NCBIfam" id="NF010443">
    <property type="entry name" value="PRK13869.1"/>
    <property type="match status" value="1"/>
</dbReference>
<dbReference type="InterPro" id="IPR009061">
    <property type="entry name" value="DNA-bd_dom_put_sf"/>
</dbReference>
<feature type="domain" description="AAA" evidence="1">
    <location>
        <begin position="119"/>
        <end position="296"/>
    </location>
</feature>
<dbReference type="RefSeq" id="WP_051910044.1">
    <property type="nucleotide sequence ID" value="NZ_CAXYYU010000035.1"/>
</dbReference>
<proteinExistence type="predicted"/>
<dbReference type="InterPro" id="IPR050678">
    <property type="entry name" value="DNA_Partitioning_ATPase"/>
</dbReference>
<dbReference type="PANTHER" id="PTHR13696:SF52">
    <property type="entry name" value="PARA FAMILY PROTEIN CT_582"/>
    <property type="match status" value="1"/>
</dbReference>
<name>A0A086XR04_9RHOB</name>
<dbReference type="SUPFAM" id="SSF46955">
    <property type="entry name" value="Putative DNA-binding domain"/>
    <property type="match status" value="1"/>
</dbReference>
<gene>
    <name evidence="2" type="ORF">CG50_10175</name>
</gene>
<dbReference type="NCBIfam" id="TIGR03453">
    <property type="entry name" value="partition_RepA"/>
    <property type="match status" value="1"/>
</dbReference>
<dbReference type="InterPro" id="IPR017818">
    <property type="entry name" value="Plasmid_partition_RepA"/>
</dbReference>
<dbReference type="AlphaFoldDB" id="A0A086XR04"/>
<reference evidence="2 3" key="1">
    <citation type="submission" date="2014-03" db="EMBL/GenBank/DDBJ databases">
        <title>Genome of Paenirhodobacter enshiensis DW2-9.</title>
        <authorList>
            <person name="Wang D."/>
            <person name="Wang G."/>
        </authorList>
    </citation>
    <scope>NUCLEOTIDE SEQUENCE [LARGE SCALE GENOMIC DNA]</scope>
    <source>
        <strain evidence="2 3">DW2-9</strain>
    </source>
</reference>
<dbReference type="InterPro" id="IPR025669">
    <property type="entry name" value="AAA_dom"/>
</dbReference>
<dbReference type="CDD" id="cd02042">
    <property type="entry name" value="ParAB_family"/>
    <property type="match status" value="1"/>
</dbReference>
<evidence type="ECO:0000313" key="2">
    <source>
        <dbReference type="EMBL" id="KFI24454.1"/>
    </source>
</evidence>
<dbReference type="Gene3D" id="1.10.1660.10">
    <property type="match status" value="1"/>
</dbReference>
<dbReference type="eggNOG" id="COG1192">
    <property type="taxonomic scope" value="Bacteria"/>
</dbReference>
<dbReference type="OrthoDB" id="9777757at2"/>
<dbReference type="eggNOG" id="COG0789">
    <property type="taxonomic scope" value="Bacteria"/>
</dbReference>
<dbReference type="Pfam" id="PF13614">
    <property type="entry name" value="AAA_31"/>
    <property type="match status" value="1"/>
</dbReference>
<dbReference type="Proteomes" id="UP000028824">
    <property type="component" value="Unassembled WGS sequence"/>
</dbReference>
<organism evidence="2 3">
    <name type="scientific">Paenirhodobacter enshiensis</name>
    <dbReference type="NCBI Taxonomy" id="1105367"/>
    <lineage>
        <taxon>Bacteria</taxon>
        <taxon>Pseudomonadati</taxon>
        <taxon>Pseudomonadota</taxon>
        <taxon>Alphaproteobacteria</taxon>
        <taxon>Rhodobacterales</taxon>
        <taxon>Rhodobacter group</taxon>
        <taxon>Paenirhodobacter</taxon>
    </lineage>
</organism>
<dbReference type="Gene3D" id="3.40.50.300">
    <property type="entry name" value="P-loop containing nucleotide triphosphate hydrolases"/>
    <property type="match status" value="1"/>
</dbReference>
<evidence type="ECO:0000313" key="3">
    <source>
        <dbReference type="Proteomes" id="UP000028824"/>
    </source>
</evidence>
<dbReference type="SUPFAM" id="SSF52540">
    <property type="entry name" value="P-loop containing nucleoside triphosphate hydrolases"/>
    <property type="match status" value="1"/>
</dbReference>
<protein>
    <submittedName>
        <fullName evidence="2">Chromosome partitioning protein ParA</fullName>
    </submittedName>
</protein>
<keyword evidence="3" id="KW-1185">Reference proteome</keyword>
<dbReference type="STRING" id="1105367.CG50_10175"/>
<dbReference type="PANTHER" id="PTHR13696">
    <property type="entry name" value="P-LOOP CONTAINING NUCLEOSIDE TRIPHOSPHATE HYDROLASE"/>
    <property type="match status" value="1"/>
</dbReference>
<dbReference type="InterPro" id="IPR027417">
    <property type="entry name" value="P-loop_NTPase"/>
</dbReference>